<evidence type="ECO:0000313" key="3">
    <source>
        <dbReference type="Proteomes" id="UP000828390"/>
    </source>
</evidence>
<dbReference type="Proteomes" id="UP000828390">
    <property type="component" value="Unassembled WGS sequence"/>
</dbReference>
<dbReference type="AlphaFoldDB" id="A0A9D4GI59"/>
<keyword evidence="3" id="KW-1185">Reference proteome</keyword>
<protein>
    <submittedName>
        <fullName evidence="2">Uncharacterized protein</fullName>
    </submittedName>
</protein>
<evidence type="ECO:0000256" key="1">
    <source>
        <dbReference type="SAM" id="MobiDB-lite"/>
    </source>
</evidence>
<sequence>MRKCKTPLRYRPTYEITDAGMASVKYEAGIKKKTAVLLGDSKGNKSTEMPDNKKSKRSQADAHCRHSSGVSEEVILKEEDKAGLTNVLTCDDTTLASSSLPAKPKRRASGKKELIVQVQSKLKVTV</sequence>
<reference evidence="2" key="2">
    <citation type="submission" date="2020-11" db="EMBL/GenBank/DDBJ databases">
        <authorList>
            <person name="McCartney M.A."/>
            <person name="Auch B."/>
            <person name="Kono T."/>
            <person name="Mallez S."/>
            <person name="Becker A."/>
            <person name="Gohl D.M."/>
            <person name="Silverstein K.A.T."/>
            <person name="Koren S."/>
            <person name="Bechman K.B."/>
            <person name="Herman A."/>
            <person name="Abrahante J.E."/>
            <person name="Garbe J."/>
        </authorList>
    </citation>
    <scope>NUCLEOTIDE SEQUENCE</scope>
    <source>
        <strain evidence="2">Duluth1</strain>
        <tissue evidence="2">Whole animal</tissue>
    </source>
</reference>
<gene>
    <name evidence="2" type="ORF">DPMN_118861</name>
</gene>
<proteinExistence type="predicted"/>
<evidence type="ECO:0000313" key="2">
    <source>
        <dbReference type="EMBL" id="KAH3817328.1"/>
    </source>
</evidence>
<feature type="region of interest" description="Disordered" evidence="1">
    <location>
        <begin position="38"/>
        <end position="76"/>
    </location>
</feature>
<comment type="caution">
    <text evidence="2">The sequence shown here is derived from an EMBL/GenBank/DDBJ whole genome shotgun (WGS) entry which is preliminary data.</text>
</comment>
<accession>A0A9D4GI59</accession>
<reference evidence="2" key="1">
    <citation type="journal article" date="2019" name="bioRxiv">
        <title>The Genome of the Zebra Mussel, Dreissena polymorpha: A Resource for Invasive Species Research.</title>
        <authorList>
            <person name="McCartney M.A."/>
            <person name="Auch B."/>
            <person name="Kono T."/>
            <person name="Mallez S."/>
            <person name="Zhang Y."/>
            <person name="Obille A."/>
            <person name="Becker A."/>
            <person name="Abrahante J.E."/>
            <person name="Garbe J."/>
            <person name="Badalamenti J.P."/>
            <person name="Herman A."/>
            <person name="Mangelson H."/>
            <person name="Liachko I."/>
            <person name="Sullivan S."/>
            <person name="Sone E.D."/>
            <person name="Koren S."/>
            <person name="Silverstein K.A.T."/>
            <person name="Beckman K.B."/>
            <person name="Gohl D.M."/>
        </authorList>
    </citation>
    <scope>NUCLEOTIDE SEQUENCE</scope>
    <source>
        <strain evidence="2">Duluth1</strain>
        <tissue evidence="2">Whole animal</tissue>
    </source>
</reference>
<organism evidence="2 3">
    <name type="scientific">Dreissena polymorpha</name>
    <name type="common">Zebra mussel</name>
    <name type="synonym">Mytilus polymorpha</name>
    <dbReference type="NCBI Taxonomy" id="45954"/>
    <lineage>
        <taxon>Eukaryota</taxon>
        <taxon>Metazoa</taxon>
        <taxon>Spiralia</taxon>
        <taxon>Lophotrochozoa</taxon>
        <taxon>Mollusca</taxon>
        <taxon>Bivalvia</taxon>
        <taxon>Autobranchia</taxon>
        <taxon>Heteroconchia</taxon>
        <taxon>Euheterodonta</taxon>
        <taxon>Imparidentia</taxon>
        <taxon>Neoheterodontei</taxon>
        <taxon>Myida</taxon>
        <taxon>Dreissenoidea</taxon>
        <taxon>Dreissenidae</taxon>
        <taxon>Dreissena</taxon>
    </lineage>
</organism>
<dbReference type="EMBL" id="JAIWYP010000005">
    <property type="protein sequence ID" value="KAH3817328.1"/>
    <property type="molecule type" value="Genomic_DNA"/>
</dbReference>
<feature type="compositionally biased region" description="Basic and acidic residues" evidence="1">
    <location>
        <begin position="42"/>
        <end position="64"/>
    </location>
</feature>
<name>A0A9D4GI59_DREPO</name>